<accession>A0A9K3IVN1</accession>
<dbReference type="EMBL" id="MNCJ02000321">
    <property type="protein sequence ID" value="KAF5802945.1"/>
    <property type="molecule type" value="Genomic_DNA"/>
</dbReference>
<feature type="transmembrane region" description="Helical" evidence="1">
    <location>
        <begin position="12"/>
        <end position="31"/>
    </location>
</feature>
<dbReference type="Gramene" id="mRNA:HanXRQr2_Chr06g0265531">
    <property type="protein sequence ID" value="CDS:HanXRQr2_Chr06g0265531.1"/>
    <property type="gene ID" value="HanXRQr2_Chr06g0265531"/>
</dbReference>
<dbReference type="GO" id="GO:0008810">
    <property type="term" value="F:cellulase activity"/>
    <property type="evidence" value="ECO:0007669"/>
    <property type="project" value="UniProtKB-EC"/>
</dbReference>
<sequence>MGEEKKSGGCMGWFIVLIVVGAIALALGFTLRNKFHQDDDGDSPVPGPPGPVAQKYGDALKIALQFF</sequence>
<keyword evidence="1" id="KW-0472">Membrane</keyword>
<name>A0A9K3IVN1_HELAN</name>
<dbReference type="EC" id="3.2.1.4" evidence="2"/>
<protein>
    <submittedName>
        <fullName evidence="2">Cellulase</fullName>
        <ecNumber evidence="2">3.2.1.4</ecNumber>
    </submittedName>
</protein>
<keyword evidence="2" id="KW-0326">Glycosidase</keyword>
<evidence type="ECO:0000313" key="2">
    <source>
        <dbReference type="EMBL" id="KAF5802945.1"/>
    </source>
</evidence>
<keyword evidence="1" id="KW-0812">Transmembrane</keyword>
<dbReference type="AlphaFoldDB" id="A0A9K3IVN1"/>
<keyword evidence="2" id="KW-0378">Hydrolase</keyword>
<evidence type="ECO:0000256" key="1">
    <source>
        <dbReference type="SAM" id="Phobius"/>
    </source>
</evidence>
<organism evidence="2 3">
    <name type="scientific">Helianthus annuus</name>
    <name type="common">Common sunflower</name>
    <dbReference type="NCBI Taxonomy" id="4232"/>
    <lineage>
        <taxon>Eukaryota</taxon>
        <taxon>Viridiplantae</taxon>
        <taxon>Streptophyta</taxon>
        <taxon>Embryophyta</taxon>
        <taxon>Tracheophyta</taxon>
        <taxon>Spermatophyta</taxon>
        <taxon>Magnoliopsida</taxon>
        <taxon>eudicotyledons</taxon>
        <taxon>Gunneridae</taxon>
        <taxon>Pentapetalae</taxon>
        <taxon>asterids</taxon>
        <taxon>campanulids</taxon>
        <taxon>Asterales</taxon>
        <taxon>Asteraceae</taxon>
        <taxon>Asteroideae</taxon>
        <taxon>Heliantheae alliance</taxon>
        <taxon>Heliantheae</taxon>
        <taxon>Helianthus</taxon>
    </lineage>
</organism>
<evidence type="ECO:0000313" key="3">
    <source>
        <dbReference type="Proteomes" id="UP000215914"/>
    </source>
</evidence>
<gene>
    <name evidence="2" type="ORF">HanXRQr2_Chr06g0265531</name>
</gene>
<reference evidence="2" key="2">
    <citation type="submission" date="2020-06" db="EMBL/GenBank/DDBJ databases">
        <title>Helianthus annuus Genome sequencing and assembly Release 2.</title>
        <authorList>
            <person name="Gouzy J."/>
            <person name="Langlade N."/>
            <person name="Munos S."/>
        </authorList>
    </citation>
    <scope>NUCLEOTIDE SEQUENCE</scope>
    <source>
        <tissue evidence="2">Leaves</tissue>
    </source>
</reference>
<reference evidence="2" key="1">
    <citation type="journal article" date="2017" name="Nature">
        <title>The sunflower genome provides insights into oil metabolism, flowering and Asterid evolution.</title>
        <authorList>
            <person name="Badouin H."/>
            <person name="Gouzy J."/>
            <person name="Grassa C.J."/>
            <person name="Murat F."/>
            <person name="Staton S.E."/>
            <person name="Cottret L."/>
            <person name="Lelandais-Briere C."/>
            <person name="Owens G.L."/>
            <person name="Carrere S."/>
            <person name="Mayjonade B."/>
            <person name="Legrand L."/>
            <person name="Gill N."/>
            <person name="Kane N.C."/>
            <person name="Bowers J.E."/>
            <person name="Hubner S."/>
            <person name="Bellec A."/>
            <person name="Berard A."/>
            <person name="Berges H."/>
            <person name="Blanchet N."/>
            <person name="Boniface M.C."/>
            <person name="Brunel D."/>
            <person name="Catrice O."/>
            <person name="Chaidir N."/>
            <person name="Claudel C."/>
            <person name="Donnadieu C."/>
            <person name="Faraut T."/>
            <person name="Fievet G."/>
            <person name="Helmstetter N."/>
            <person name="King M."/>
            <person name="Knapp S.J."/>
            <person name="Lai Z."/>
            <person name="Le Paslier M.C."/>
            <person name="Lippi Y."/>
            <person name="Lorenzon L."/>
            <person name="Mandel J.R."/>
            <person name="Marage G."/>
            <person name="Marchand G."/>
            <person name="Marquand E."/>
            <person name="Bret-Mestries E."/>
            <person name="Morien E."/>
            <person name="Nambeesan S."/>
            <person name="Nguyen T."/>
            <person name="Pegot-Espagnet P."/>
            <person name="Pouilly N."/>
            <person name="Raftis F."/>
            <person name="Sallet E."/>
            <person name="Schiex T."/>
            <person name="Thomas J."/>
            <person name="Vandecasteele C."/>
            <person name="Vares D."/>
            <person name="Vear F."/>
            <person name="Vautrin S."/>
            <person name="Crespi M."/>
            <person name="Mangin B."/>
            <person name="Burke J.M."/>
            <person name="Salse J."/>
            <person name="Munos S."/>
            <person name="Vincourt P."/>
            <person name="Rieseberg L.H."/>
            <person name="Langlade N.B."/>
        </authorList>
    </citation>
    <scope>NUCLEOTIDE SEQUENCE</scope>
    <source>
        <tissue evidence="2">Leaves</tissue>
    </source>
</reference>
<keyword evidence="3" id="KW-1185">Reference proteome</keyword>
<dbReference type="Proteomes" id="UP000215914">
    <property type="component" value="Unassembled WGS sequence"/>
</dbReference>
<keyword evidence="1" id="KW-1133">Transmembrane helix</keyword>
<proteinExistence type="predicted"/>
<comment type="caution">
    <text evidence="2">The sequence shown here is derived from an EMBL/GenBank/DDBJ whole genome shotgun (WGS) entry which is preliminary data.</text>
</comment>